<sequence length="153" mass="16515">MTAQNSTADDGQRRVEVTRITENHYRARAASGAEVDFGRGEGLMTPVELLLAAVAGCSAVDLDTVISRRTEPERFTIGSAGVKVVEEDDASRMDDIRLHFDLAFPDDAAGRQAAKMVERLLALSHDRYCTVSRTIEHGAPVAMSAEVTPDPTA</sequence>
<evidence type="ECO:0000313" key="2">
    <source>
        <dbReference type="Proteomes" id="UP001589707"/>
    </source>
</evidence>
<evidence type="ECO:0000313" key="1">
    <source>
        <dbReference type="EMBL" id="MFB9775986.1"/>
    </source>
</evidence>
<proteinExistence type="predicted"/>
<dbReference type="PANTHER" id="PTHR34352">
    <property type="entry name" value="PROTEIN YHFA"/>
    <property type="match status" value="1"/>
</dbReference>
<dbReference type="InterPro" id="IPR036102">
    <property type="entry name" value="OsmC/Ohrsf"/>
</dbReference>
<dbReference type="SUPFAM" id="SSF82784">
    <property type="entry name" value="OsmC-like"/>
    <property type="match status" value="1"/>
</dbReference>
<keyword evidence="1" id="KW-0560">Oxidoreductase</keyword>
<dbReference type="InterPro" id="IPR015946">
    <property type="entry name" value="KH_dom-like_a/b"/>
</dbReference>
<reference evidence="1 2" key="1">
    <citation type="submission" date="2024-09" db="EMBL/GenBank/DDBJ databases">
        <authorList>
            <person name="Sun Q."/>
            <person name="Mori K."/>
        </authorList>
    </citation>
    <scope>NUCLEOTIDE SEQUENCE [LARGE SCALE GENOMIC DNA]</scope>
    <source>
        <strain evidence="1 2">JCM 11683</strain>
    </source>
</reference>
<accession>A0ABV5X0P1</accession>
<dbReference type="GO" id="GO:0004601">
    <property type="term" value="F:peroxidase activity"/>
    <property type="evidence" value="ECO:0007669"/>
    <property type="project" value="UniProtKB-KW"/>
</dbReference>
<dbReference type="Pfam" id="PF02566">
    <property type="entry name" value="OsmC"/>
    <property type="match status" value="1"/>
</dbReference>
<keyword evidence="2" id="KW-1185">Reference proteome</keyword>
<organism evidence="1 2">
    <name type="scientific">Brevibacterium otitidis</name>
    <dbReference type="NCBI Taxonomy" id="53364"/>
    <lineage>
        <taxon>Bacteria</taxon>
        <taxon>Bacillati</taxon>
        <taxon>Actinomycetota</taxon>
        <taxon>Actinomycetes</taxon>
        <taxon>Micrococcales</taxon>
        <taxon>Brevibacteriaceae</taxon>
        <taxon>Brevibacterium</taxon>
    </lineage>
</organism>
<gene>
    <name evidence="1" type="ORF">ACFFN1_06140</name>
</gene>
<dbReference type="PANTHER" id="PTHR34352:SF1">
    <property type="entry name" value="PROTEIN YHFA"/>
    <property type="match status" value="1"/>
</dbReference>
<dbReference type="EC" id="1.11.1.-" evidence="1"/>
<protein>
    <submittedName>
        <fullName evidence="1">OsmC family protein</fullName>
        <ecNumber evidence="1">1.11.1.-</ecNumber>
    </submittedName>
</protein>
<dbReference type="Proteomes" id="UP001589707">
    <property type="component" value="Unassembled WGS sequence"/>
</dbReference>
<dbReference type="EMBL" id="JBHMAU010000043">
    <property type="protein sequence ID" value="MFB9775986.1"/>
    <property type="molecule type" value="Genomic_DNA"/>
</dbReference>
<keyword evidence="1" id="KW-0575">Peroxidase</keyword>
<dbReference type="InterPro" id="IPR003718">
    <property type="entry name" value="OsmC/Ohr_fam"/>
</dbReference>
<name>A0ABV5X0P1_9MICO</name>
<dbReference type="Gene3D" id="3.30.300.20">
    <property type="match status" value="1"/>
</dbReference>
<comment type="caution">
    <text evidence="1">The sequence shown here is derived from an EMBL/GenBank/DDBJ whole genome shotgun (WGS) entry which is preliminary data.</text>
</comment>
<dbReference type="RefSeq" id="WP_376839573.1">
    <property type="nucleotide sequence ID" value="NZ_JBHMAU010000043.1"/>
</dbReference>